<keyword evidence="2" id="KW-0238">DNA-binding</keyword>
<dbReference type="InterPro" id="IPR011663">
    <property type="entry name" value="UTRA"/>
</dbReference>
<protein>
    <submittedName>
        <fullName evidence="5">GntR family transcriptional regulator</fullName>
    </submittedName>
</protein>
<organism evidence="5 6">
    <name type="scientific">Deinococcus antarcticus</name>
    <dbReference type="NCBI Taxonomy" id="1298767"/>
    <lineage>
        <taxon>Bacteria</taxon>
        <taxon>Thermotogati</taxon>
        <taxon>Deinococcota</taxon>
        <taxon>Deinococci</taxon>
        <taxon>Deinococcales</taxon>
        <taxon>Deinococcaceae</taxon>
        <taxon>Deinococcus</taxon>
    </lineage>
</organism>
<sequence>MMAKQAPFPHRPARPSIIAGQLTELLKTLQPGERLPGELTLSQQFGVSRNTVRDALAALQHDGAVVRQHGQGTFKAAARVPLHASLNRMLPVPELIRQSGYTPGVQNLILATEPADEDTALALGIEPGQSTRTIEMLYMAGEQPAVQIRYTLSPALLRAVPDWADFTPQEGVLGFIVRHWPGAVSHSSTQISAVLATQEMARPLNVAVGAPLLRFMTLGIGIDGTALYRNVSYQSGEFLDVHILRPV</sequence>
<accession>A0ABV8A6R8</accession>
<dbReference type="EMBL" id="JBHRZF010000139">
    <property type="protein sequence ID" value="MFC3861369.1"/>
    <property type="molecule type" value="Genomic_DNA"/>
</dbReference>
<dbReference type="Gene3D" id="1.10.10.10">
    <property type="entry name" value="Winged helix-like DNA-binding domain superfamily/Winged helix DNA-binding domain"/>
    <property type="match status" value="1"/>
</dbReference>
<dbReference type="Pfam" id="PF00392">
    <property type="entry name" value="GntR"/>
    <property type="match status" value="1"/>
</dbReference>
<keyword evidence="1" id="KW-0805">Transcription regulation</keyword>
<evidence type="ECO:0000256" key="3">
    <source>
        <dbReference type="ARBA" id="ARBA00023163"/>
    </source>
</evidence>
<evidence type="ECO:0000256" key="2">
    <source>
        <dbReference type="ARBA" id="ARBA00023125"/>
    </source>
</evidence>
<keyword evidence="3" id="KW-0804">Transcription</keyword>
<dbReference type="SUPFAM" id="SSF46785">
    <property type="entry name" value="Winged helix' DNA-binding domain"/>
    <property type="match status" value="1"/>
</dbReference>
<proteinExistence type="predicted"/>
<dbReference type="Gene3D" id="3.40.1410.10">
    <property type="entry name" value="Chorismate lyase-like"/>
    <property type="match status" value="1"/>
</dbReference>
<comment type="caution">
    <text evidence="5">The sequence shown here is derived from an EMBL/GenBank/DDBJ whole genome shotgun (WGS) entry which is preliminary data.</text>
</comment>
<dbReference type="InterPro" id="IPR036390">
    <property type="entry name" value="WH_DNA-bd_sf"/>
</dbReference>
<reference evidence="6" key="1">
    <citation type="journal article" date="2019" name="Int. J. Syst. Evol. Microbiol.">
        <title>The Global Catalogue of Microorganisms (GCM) 10K type strain sequencing project: providing services to taxonomists for standard genome sequencing and annotation.</title>
        <authorList>
            <consortium name="The Broad Institute Genomics Platform"/>
            <consortium name="The Broad Institute Genome Sequencing Center for Infectious Disease"/>
            <person name="Wu L."/>
            <person name="Ma J."/>
        </authorList>
    </citation>
    <scope>NUCLEOTIDE SEQUENCE [LARGE SCALE GENOMIC DNA]</scope>
    <source>
        <strain evidence="6">CCTCC AB 2013263</strain>
    </source>
</reference>
<evidence type="ECO:0000256" key="1">
    <source>
        <dbReference type="ARBA" id="ARBA00023015"/>
    </source>
</evidence>
<dbReference type="RefSeq" id="WP_380078194.1">
    <property type="nucleotide sequence ID" value="NZ_JBHRZF010000139.1"/>
</dbReference>
<dbReference type="CDD" id="cd07377">
    <property type="entry name" value="WHTH_GntR"/>
    <property type="match status" value="1"/>
</dbReference>
<dbReference type="InterPro" id="IPR000524">
    <property type="entry name" value="Tscrpt_reg_HTH_GntR"/>
</dbReference>
<dbReference type="InterPro" id="IPR028978">
    <property type="entry name" value="Chorismate_lyase_/UTRA_dom_sf"/>
</dbReference>
<feature type="domain" description="HTH gntR-type" evidence="4">
    <location>
        <begin position="11"/>
        <end position="78"/>
    </location>
</feature>
<name>A0ABV8A6R8_9DEIO</name>
<dbReference type="SUPFAM" id="SSF64288">
    <property type="entry name" value="Chorismate lyase-like"/>
    <property type="match status" value="1"/>
</dbReference>
<dbReference type="Proteomes" id="UP001595748">
    <property type="component" value="Unassembled WGS sequence"/>
</dbReference>
<dbReference type="PROSITE" id="PS50949">
    <property type="entry name" value="HTH_GNTR"/>
    <property type="match status" value="1"/>
</dbReference>
<dbReference type="SMART" id="SM00345">
    <property type="entry name" value="HTH_GNTR"/>
    <property type="match status" value="1"/>
</dbReference>
<gene>
    <name evidence="5" type="ORF">ACFOPQ_11415</name>
</gene>
<keyword evidence="6" id="KW-1185">Reference proteome</keyword>
<dbReference type="InterPro" id="IPR036388">
    <property type="entry name" value="WH-like_DNA-bd_sf"/>
</dbReference>
<evidence type="ECO:0000313" key="6">
    <source>
        <dbReference type="Proteomes" id="UP001595748"/>
    </source>
</evidence>
<dbReference type="PANTHER" id="PTHR44846:SF1">
    <property type="entry name" value="MANNOSYL-D-GLYCERATE TRANSPORT_METABOLISM SYSTEM REPRESSOR MNGR-RELATED"/>
    <property type="match status" value="1"/>
</dbReference>
<dbReference type="SMART" id="SM00866">
    <property type="entry name" value="UTRA"/>
    <property type="match status" value="1"/>
</dbReference>
<dbReference type="Pfam" id="PF07702">
    <property type="entry name" value="UTRA"/>
    <property type="match status" value="1"/>
</dbReference>
<evidence type="ECO:0000259" key="4">
    <source>
        <dbReference type="PROSITE" id="PS50949"/>
    </source>
</evidence>
<dbReference type="PANTHER" id="PTHR44846">
    <property type="entry name" value="MANNOSYL-D-GLYCERATE TRANSPORT/METABOLISM SYSTEM REPRESSOR MNGR-RELATED"/>
    <property type="match status" value="1"/>
</dbReference>
<dbReference type="PRINTS" id="PR00035">
    <property type="entry name" value="HTHGNTR"/>
</dbReference>
<dbReference type="InterPro" id="IPR050679">
    <property type="entry name" value="Bact_HTH_transcr_reg"/>
</dbReference>
<evidence type="ECO:0000313" key="5">
    <source>
        <dbReference type="EMBL" id="MFC3861369.1"/>
    </source>
</evidence>